<dbReference type="Gene3D" id="3.60.15.10">
    <property type="entry name" value="Ribonuclease Z/Hydroxyacylglutathione hydrolase-like"/>
    <property type="match status" value="1"/>
</dbReference>
<dbReference type="InterPro" id="IPR001279">
    <property type="entry name" value="Metallo-B-lactamas"/>
</dbReference>
<feature type="domain" description="Metallo-beta-lactamase" evidence="1">
    <location>
        <begin position="117"/>
        <end position="223"/>
    </location>
</feature>
<comment type="caution">
    <text evidence="2">The sequence shown here is derived from an EMBL/GenBank/DDBJ whole genome shotgun (WGS) entry which is preliminary data.</text>
</comment>
<sequence>MVGQITAVTALPVDDTACPTPCGRDIRWKFCRRTASLIISHQARKNIWKAYPMTRTFERQAEHPHRLEKGHPFRQWKTWRIPGTAFTLTGYSRANDKTFFHIPELRCALDAGLCEGRQAETVFLTHTHHDHAKDLDYLASRASGTDIYLPAEALPYVETFLRASAELNHAAPYDPALAPACRLHGVRQDDEFTFGSGGHHVRVVRCEHKVPCVGYAFSENGKELLPEFQDLRHALVRDGRGEEFGRIMARKRREGVQVDRQVRRPLFAFLGDTHVSVFERNPWLFTYPVIITECTFLHDSELPRADRVGHTVWSRLEPVIEAHPDTLFVLTHFSLRHSDQEVLAFFQRVRHDNVLVWAHPESHLPEQHQSASADP</sequence>
<dbReference type="PANTHER" id="PTHR46504">
    <property type="entry name" value="TRNASE Z TRZ1"/>
    <property type="match status" value="1"/>
</dbReference>
<proteinExistence type="predicted"/>
<dbReference type="Proteomes" id="UP001597368">
    <property type="component" value="Unassembled WGS sequence"/>
</dbReference>
<dbReference type="EMBL" id="JBHUFV010000061">
    <property type="protein sequence ID" value="MFD1938245.1"/>
    <property type="molecule type" value="Genomic_DNA"/>
</dbReference>
<accession>A0ABW4TB73</accession>
<gene>
    <name evidence="2" type="ORF">ACFSKW_42885</name>
</gene>
<dbReference type="SUPFAM" id="SSF56281">
    <property type="entry name" value="Metallo-hydrolase/oxidoreductase"/>
    <property type="match status" value="1"/>
</dbReference>
<evidence type="ECO:0000313" key="3">
    <source>
        <dbReference type="Proteomes" id="UP001597368"/>
    </source>
</evidence>
<evidence type="ECO:0000259" key="1">
    <source>
        <dbReference type="Pfam" id="PF12706"/>
    </source>
</evidence>
<protein>
    <submittedName>
        <fullName evidence="2">MBL fold metallo-hydrolase</fullName>
    </submittedName>
</protein>
<evidence type="ECO:0000313" key="2">
    <source>
        <dbReference type="EMBL" id="MFD1938245.1"/>
    </source>
</evidence>
<dbReference type="RefSeq" id="WP_379580122.1">
    <property type="nucleotide sequence ID" value="NZ_JBHUFV010000061.1"/>
</dbReference>
<reference evidence="3" key="1">
    <citation type="journal article" date="2019" name="Int. J. Syst. Evol. Microbiol.">
        <title>The Global Catalogue of Microorganisms (GCM) 10K type strain sequencing project: providing services to taxonomists for standard genome sequencing and annotation.</title>
        <authorList>
            <consortium name="The Broad Institute Genomics Platform"/>
            <consortium name="The Broad Institute Genome Sequencing Center for Infectious Disease"/>
            <person name="Wu L."/>
            <person name="Ma J."/>
        </authorList>
    </citation>
    <scope>NUCLEOTIDE SEQUENCE [LARGE SCALE GENOMIC DNA]</scope>
    <source>
        <strain evidence="3">ICMP 6774ER</strain>
    </source>
</reference>
<keyword evidence="3" id="KW-1185">Reference proteome</keyword>
<organism evidence="2 3">
    <name type="scientific">Nonomuraea mangrovi</name>
    <dbReference type="NCBI Taxonomy" id="2316207"/>
    <lineage>
        <taxon>Bacteria</taxon>
        <taxon>Bacillati</taxon>
        <taxon>Actinomycetota</taxon>
        <taxon>Actinomycetes</taxon>
        <taxon>Streptosporangiales</taxon>
        <taxon>Streptosporangiaceae</taxon>
        <taxon>Nonomuraea</taxon>
    </lineage>
</organism>
<dbReference type="InterPro" id="IPR036866">
    <property type="entry name" value="RibonucZ/Hydroxyglut_hydro"/>
</dbReference>
<dbReference type="PANTHER" id="PTHR46504:SF2">
    <property type="entry name" value="TRNASE Z TRZ1"/>
    <property type="match status" value="1"/>
</dbReference>
<name>A0ABW4TB73_9ACTN</name>
<dbReference type="Pfam" id="PF12706">
    <property type="entry name" value="Lactamase_B_2"/>
    <property type="match status" value="1"/>
</dbReference>